<dbReference type="CDD" id="cd00761">
    <property type="entry name" value="Glyco_tranf_GTA_type"/>
    <property type="match status" value="1"/>
</dbReference>
<organism evidence="2 3">
    <name type="scientific">Rhizobium etli 8C-3</name>
    <dbReference type="NCBI Taxonomy" id="538025"/>
    <lineage>
        <taxon>Bacteria</taxon>
        <taxon>Pseudomonadati</taxon>
        <taxon>Pseudomonadota</taxon>
        <taxon>Alphaproteobacteria</taxon>
        <taxon>Hyphomicrobiales</taxon>
        <taxon>Rhizobiaceae</taxon>
        <taxon>Rhizobium/Agrobacterium group</taxon>
        <taxon>Rhizobium</taxon>
    </lineage>
</organism>
<dbReference type="Pfam" id="PF00535">
    <property type="entry name" value="Glycos_transf_2"/>
    <property type="match status" value="1"/>
</dbReference>
<sequence length="336" mass="36671">MVEMAKASVCVIIAAKNAADTIGMAVASALREKQVAEVVVIDDGSADGTASAARAVDDGSSRLNVVSFEKNRGPSAARNHAIEISTAPLISILDADDFFFEGRFDRMLANDDWDFVADNIAFVEAETVTRAPQQLDHFLDRPVFLDLVAFVDGNISKRGVRRGEIGFLKPVMRRAFLDAHRLRYREEMRLGEDYDLYVRALANGARYKVIHSCGYGAVVRGNSLSGSHRTEDLRKLYEADRAILANCSLTPQAAAAVRRHESHARGKYELRHFLDIKKKSGAGAALRYALTHPFAVPAIAGGIFMDKTERFRSPGGVEIATQGAGGLRYLLPSSAE</sequence>
<dbReference type="InterPro" id="IPR001173">
    <property type="entry name" value="Glyco_trans_2-like"/>
</dbReference>
<dbReference type="EMBL" id="CP017241">
    <property type="protein sequence ID" value="APO75833.1"/>
    <property type="molecule type" value="Genomic_DNA"/>
</dbReference>
<dbReference type="InterPro" id="IPR029044">
    <property type="entry name" value="Nucleotide-diphossugar_trans"/>
</dbReference>
<dbReference type="Gene3D" id="3.90.550.10">
    <property type="entry name" value="Spore Coat Polysaccharide Biosynthesis Protein SpsA, Chain A"/>
    <property type="match status" value="1"/>
</dbReference>
<evidence type="ECO:0000313" key="2">
    <source>
        <dbReference type="EMBL" id="APO75833.1"/>
    </source>
</evidence>
<feature type="domain" description="Glycosyltransferase 2-like" evidence="1">
    <location>
        <begin position="10"/>
        <end position="173"/>
    </location>
</feature>
<proteinExistence type="predicted"/>
<evidence type="ECO:0000313" key="3">
    <source>
        <dbReference type="Proteomes" id="UP000185109"/>
    </source>
</evidence>
<name>A0A1L5P6T2_RHIET</name>
<dbReference type="AlphaFoldDB" id="A0A1L5P6T2"/>
<gene>
    <name evidence="2" type="primary">exoU</name>
    <name evidence="2" type="ORF">AM571_CH03032</name>
</gene>
<evidence type="ECO:0000259" key="1">
    <source>
        <dbReference type="Pfam" id="PF00535"/>
    </source>
</evidence>
<dbReference type="PANTHER" id="PTHR43685:SF2">
    <property type="entry name" value="GLYCOSYLTRANSFERASE 2-LIKE DOMAIN-CONTAINING PROTEIN"/>
    <property type="match status" value="1"/>
</dbReference>
<dbReference type="SUPFAM" id="SSF53448">
    <property type="entry name" value="Nucleotide-diphospho-sugar transferases"/>
    <property type="match status" value="1"/>
</dbReference>
<reference evidence="2 3" key="1">
    <citation type="submission" date="2016-09" db="EMBL/GenBank/DDBJ databases">
        <title>The complete genome sequences of Rhizobium gallicum, symbiovars gallicum and phaseoli, symbionts associated to common bean (Phaseolus vulgaris).</title>
        <authorList>
            <person name="Bustos P."/>
            <person name="Santamaria R.I."/>
            <person name="Perez-Carrascal O.M."/>
            <person name="Juarez S."/>
            <person name="Lozano L."/>
            <person name="Martinez-Flores I."/>
            <person name="Martinez-Romero E."/>
            <person name="Cevallos M."/>
            <person name="Romero D."/>
            <person name="Davila G."/>
            <person name="Gonzalez V."/>
        </authorList>
    </citation>
    <scope>NUCLEOTIDE SEQUENCE [LARGE SCALE GENOMIC DNA]</scope>
    <source>
        <strain evidence="2 3">8C-3</strain>
    </source>
</reference>
<accession>A0A1L5P6T2</accession>
<protein>
    <submittedName>
        <fullName evidence="2">Succinoglycan biosynthesis protein ExoU</fullName>
    </submittedName>
</protein>
<dbReference type="Proteomes" id="UP000185109">
    <property type="component" value="Chromosome"/>
</dbReference>
<dbReference type="InterPro" id="IPR050834">
    <property type="entry name" value="Glycosyltransf_2"/>
</dbReference>
<dbReference type="PANTHER" id="PTHR43685">
    <property type="entry name" value="GLYCOSYLTRANSFERASE"/>
    <property type="match status" value="1"/>
</dbReference>